<feature type="domain" description="PKD" evidence="2">
    <location>
        <begin position="446"/>
        <end position="499"/>
    </location>
</feature>
<organism evidence="3 4">
    <name type="scientific">Moheibacter sediminis</name>
    <dbReference type="NCBI Taxonomy" id="1434700"/>
    <lineage>
        <taxon>Bacteria</taxon>
        <taxon>Pseudomonadati</taxon>
        <taxon>Bacteroidota</taxon>
        <taxon>Flavobacteriia</taxon>
        <taxon>Flavobacteriales</taxon>
        <taxon>Weeksellaceae</taxon>
        <taxon>Moheibacter</taxon>
    </lineage>
</organism>
<keyword evidence="1" id="KW-0732">Signal</keyword>
<dbReference type="PROSITE" id="PS50093">
    <property type="entry name" value="PKD"/>
    <property type="match status" value="1"/>
</dbReference>
<protein>
    <submittedName>
        <fullName evidence="3">Gliding motility-associated C-terminal domain-containing protein</fullName>
    </submittedName>
</protein>
<dbReference type="Pfam" id="PF13585">
    <property type="entry name" value="CHU_C"/>
    <property type="match status" value="1"/>
</dbReference>
<accession>A0A1W1YM96</accession>
<reference evidence="3 4" key="1">
    <citation type="submission" date="2017-04" db="EMBL/GenBank/DDBJ databases">
        <authorList>
            <person name="Afonso C.L."/>
            <person name="Miller P.J."/>
            <person name="Scott M.A."/>
            <person name="Spackman E."/>
            <person name="Goraichik I."/>
            <person name="Dimitrov K.M."/>
            <person name="Suarez D.L."/>
            <person name="Swayne D.E."/>
        </authorList>
    </citation>
    <scope>NUCLEOTIDE SEQUENCE [LARGE SCALE GENOMIC DNA]</scope>
    <source>
        <strain evidence="3 4">CGMCC 1.12708</strain>
    </source>
</reference>
<gene>
    <name evidence="3" type="ORF">SAMN06296427_101555</name>
</gene>
<sequence>MKRTLFFFIFITSYQYAFAQLESSHWYFGAHSGLDFSSGSPQVVYNGQLDTGEGCASISDINGNLLFYTDGTTVFNRNHQQLNTVNLKGDSSSTQSAIIVPYPGNTDLYYIFTVDADDGAQPGSTTNEGFHFYLVDMTLNGGLGGMVDTPNNNLLPLTSEKVTAVAHKNNDDIWVITHFEDKFYSYLVTSTGLNTTPVVSQIGPYIDPLVYPVNSRGYIKAAPNGKKIAIAHLSNLPLSELGGNVPNSTFANTYDGHAALYDFDDQTGLVSNEIVISDEGSPYGVEFSFDSKFAYFEFDYHDENYNWTNGELAQYDLSATDIPASKLVIFDDFIFNGGSFQARGALQLALDNKIYYSHTYYTFNAWGIVYLGDYLSIIHSPHLQGAASNFEYNALRLNDAANPNHKASYGLPPFITSFFNAVIVFDGGISGSEACLGEALNFSVIANSPVLNILWDFGDGNTSNLLAPSHTYSNPGTYTVSATVTTDEETVPVTRQVTIHSLPNVQDVELVKCDYDGDGLALFEIYDADNLVSGDSNITITYHESPEDAISGEDNLPNVYTNTSNPQIIYVRVENEFGCLSFSELELSTSLNTIQIVPDIELCDENSDGVETFNLTQNQNIINSLYTDPITILSYHKTITEAEFGLNPLNLNYTNNSNPETIYARVETDSCFEVIAFDLILNPLPFINIEDNTICPQNGIITLDAGTGFTTYLWEGMQGNDLNQPNNEPTITITQPGSYFITVWDDKGCQFRDSFTITNSVNPVISEIIISESGTVEIIAIGEFPFEYSLNNVLWQSSNQFTNLPPGDYIAYVRDSKGCISDTKGFGILEIPNFISPNGDGYNDTWSIRGISNYEDVHIQIFDRNGKLFVDRMNHNNSEVWDGKYLGRTVHTGTYWYIIKTTDGRKYVGTLAVRNY</sequence>
<dbReference type="SUPFAM" id="SSF49299">
    <property type="entry name" value="PKD domain"/>
    <property type="match status" value="1"/>
</dbReference>
<dbReference type="InterPro" id="IPR000601">
    <property type="entry name" value="PKD_dom"/>
</dbReference>
<feature type="signal peptide" evidence="1">
    <location>
        <begin position="1"/>
        <end position="19"/>
    </location>
</feature>
<dbReference type="InterPro" id="IPR022409">
    <property type="entry name" value="PKD/Chitinase_dom"/>
</dbReference>
<proteinExistence type="predicted"/>
<dbReference type="CDD" id="cd00146">
    <property type="entry name" value="PKD"/>
    <property type="match status" value="1"/>
</dbReference>
<dbReference type="Proteomes" id="UP000192393">
    <property type="component" value="Unassembled WGS sequence"/>
</dbReference>
<evidence type="ECO:0000313" key="4">
    <source>
        <dbReference type="Proteomes" id="UP000192393"/>
    </source>
</evidence>
<dbReference type="STRING" id="1434700.SAMN06296427_101555"/>
<feature type="chain" id="PRO_5013320534" evidence="1">
    <location>
        <begin position="20"/>
        <end position="916"/>
    </location>
</feature>
<dbReference type="AlphaFoldDB" id="A0A1W1YM96"/>
<evidence type="ECO:0000313" key="3">
    <source>
        <dbReference type="EMBL" id="SMC37360.1"/>
    </source>
</evidence>
<evidence type="ECO:0000256" key="1">
    <source>
        <dbReference type="SAM" id="SignalP"/>
    </source>
</evidence>
<dbReference type="OrthoDB" id="9765926at2"/>
<dbReference type="Pfam" id="PF18911">
    <property type="entry name" value="PKD_4"/>
    <property type="match status" value="1"/>
</dbReference>
<dbReference type="InterPro" id="IPR026341">
    <property type="entry name" value="T9SS_type_B"/>
</dbReference>
<dbReference type="EMBL" id="FWXS01000001">
    <property type="protein sequence ID" value="SMC37360.1"/>
    <property type="molecule type" value="Genomic_DNA"/>
</dbReference>
<dbReference type="SMART" id="SM00089">
    <property type="entry name" value="PKD"/>
    <property type="match status" value="1"/>
</dbReference>
<evidence type="ECO:0000259" key="2">
    <source>
        <dbReference type="PROSITE" id="PS50093"/>
    </source>
</evidence>
<keyword evidence="4" id="KW-1185">Reference proteome</keyword>
<dbReference type="InterPro" id="IPR013783">
    <property type="entry name" value="Ig-like_fold"/>
</dbReference>
<name>A0A1W1YM96_9FLAO</name>
<dbReference type="NCBIfam" id="TIGR04131">
    <property type="entry name" value="Bac_Flav_CTERM"/>
    <property type="match status" value="1"/>
</dbReference>
<dbReference type="RefSeq" id="WP_084015897.1">
    <property type="nucleotide sequence ID" value="NZ_FWXS01000001.1"/>
</dbReference>
<dbReference type="Gene3D" id="2.60.40.10">
    <property type="entry name" value="Immunoglobulins"/>
    <property type="match status" value="1"/>
</dbReference>
<dbReference type="InterPro" id="IPR035986">
    <property type="entry name" value="PKD_dom_sf"/>
</dbReference>